<dbReference type="EMBL" id="VCKZ01000150">
    <property type="protein sequence ID" value="TMR36422.1"/>
    <property type="molecule type" value="Genomic_DNA"/>
</dbReference>
<feature type="active site" evidence="5">
    <location>
        <position position="24"/>
    </location>
</feature>
<dbReference type="GO" id="GO:0003998">
    <property type="term" value="F:acylphosphatase activity"/>
    <property type="evidence" value="ECO:0007669"/>
    <property type="project" value="UniProtKB-EC"/>
</dbReference>
<dbReference type="PANTHER" id="PTHR47268">
    <property type="entry name" value="ACYLPHOSPHATASE"/>
    <property type="match status" value="1"/>
</dbReference>
<gene>
    <name evidence="9" type="ORF">ETD96_20740</name>
</gene>
<dbReference type="EC" id="3.6.1.7" evidence="2 5"/>
<organism evidence="9 10">
    <name type="scientific">Actinomadura geliboluensis</name>
    <dbReference type="NCBI Taxonomy" id="882440"/>
    <lineage>
        <taxon>Bacteria</taxon>
        <taxon>Bacillati</taxon>
        <taxon>Actinomycetota</taxon>
        <taxon>Actinomycetes</taxon>
        <taxon>Streptosporangiales</taxon>
        <taxon>Thermomonosporaceae</taxon>
        <taxon>Actinomadura</taxon>
    </lineage>
</organism>
<dbReference type="SUPFAM" id="SSF54975">
    <property type="entry name" value="Acylphosphatase/BLUF domain-like"/>
    <property type="match status" value="1"/>
</dbReference>
<keyword evidence="10" id="KW-1185">Reference proteome</keyword>
<reference evidence="9 10" key="1">
    <citation type="submission" date="2019-05" db="EMBL/GenBank/DDBJ databases">
        <title>Draft genome sequence of Actinomadura geliboluensis A8036.</title>
        <authorList>
            <person name="Saricaoglu S."/>
            <person name="Isik K."/>
        </authorList>
    </citation>
    <scope>NUCLEOTIDE SEQUENCE [LARGE SCALE GENOMIC DNA]</scope>
    <source>
        <strain evidence="9 10">A8036</strain>
    </source>
</reference>
<dbReference type="PROSITE" id="PS51160">
    <property type="entry name" value="ACYLPHOSPHATASE_3"/>
    <property type="match status" value="1"/>
</dbReference>
<evidence type="ECO:0000259" key="8">
    <source>
        <dbReference type="PROSITE" id="PS51160"/>
    </source>
</evidence>
<dbReference type="NCBIfam" id="NF010997">
    <property type="entry name" value="PRK14422.1"/>
    <property type="match status" value="1"/>
</dbReference>
<evidence type="ECO:0000313" key="10">
    <source>
        <dbReference type="Proteomes" id="UP000305238"/>
    </source>
</evidence>
<feature type="active site" evidence="5">
    <location>
        <position position="42"/>
    </location>
</feature>
<dbReference type="InterPro" id="IPR001792">
    <property type="entry name" value="Acylphosphatase-like_dom"/>
</dbReference>
<evidence type="ECO:0000256" key="3">
    <source>
        <dbReference type="ARBA" id="ARBA00015991"/>
    </source>
</evidence>
<sequence length="98" mass="10594">MTDDEENVRLTAWVRGRVQGVGFRWWVRSRALELGLAGSATNLSDGRVEVVAEGPRGRCRDLLDLLGGDGGAGRPGKVTGVTERWSDPRGEAAGFVER</sequence>
<dbReference type="AlphaFoldDB" id="A0A5S4GUK0"/>
<comment type="catalytic activity">
    <reaction evidence="4 5">
        <text>an acyl phosphate + H2O = a carboxylate + phosphate + H(+)</text>
        <dbReference type="Rhea" id="RHEA:14965"/>
        <dbReference type="ChEBI" id="CHEBI:15377"/>
        <dbReference type="ChEBI" id="CHEBI:15378"/>
        <dbReference type="ChEBI" id="CHEBI:29067"/>
        <dbReference type="ChEBI" id="CHEBI:43474"/>
        <dbReference type="ChEBI" id="CHEBI:59918"/>
        <dbReference type="EC" id="3.6.1.7"/>
    </reaction>
</comment>
<dbReference type="OrthoDB" id="3182027at2"/>
<dbReference type="Proteomes" id="UP000305238">
    <property type="component" value="Unassembled WGS sequence"/>
</dbReference>
<dbReference type="InterPro" id="IPR036046">
    <property type="entry name" value="Acylphosphatase-like_dom_sf"/>
</dbReference>
<evidence type="ECO:0000256" key="5">
    <source>
        <dbReference type="PROSITE-ProRule" id="PRU00520"/>
    </source>
</evidence>
<comment type="caution">
    <text evidence="9">The sequence shown here is derived from an EMBL/GenBank/DDBJ whole genome shotgun (WGS) entry which is preliminary data.</text>
</comment>
<evidence type="ECO:0000313" key="9">
    <source>
        <dbReference type="EMBL" id="TMR36422.1"/>
    </source>
</evidence>
<evidence type="ECO:0000256" key="1">
    <source>
        <dbReference type="ARBA" id="ARBA00005614"/>
    </source>
</evidence>
<feature type="domain" description="Acylphosphatase-like" evidence="8">
    <location>
        <begin position="9"/>
        <end position="98"/>
    </location>
</feature>
<evidence type="ECO:0000256" key="2">
    <source>
        <dbReference type="ARBA" id="ARBA00012150"/>
    </source>
</evidence>
<evidence type="ECO:0000256" key="4">
    <source>
        <dbReference type="ARBA" id="ARBA00047645"/>
    </source>
</evidence>
<proteinExistence type="inferred from homology"/>
<name>A0A5S4GUK0_9ACTN</name>
<dbReference type="RefSeq" id="WP_138638127.1">
    <property type="nucleotide sequence ID" value="NZ_JASWDG010000045.1"/>
</dbReference>
<dbReference type="Pfam" id="PF00708">
    <property type="entry name" value="Acylphosphatase"/>
    <property type="match status" value="1"/>
</dbReference>
<comment type="similarity">
    <text evidence="1 6">Belongs to the acylphosphatase family.</text>
</comment>
<dbReference type="PROSITE" id="PS00150">
    <property type="entry name" value="ACYLPHOSPHATASE_1"/>
    <property type="match status" value="1"/>
</dbReference>
<feature type="region of interest" description="Disordered" evidence="7">
    <location>
        <begin position="70"/>
        <end position="98"/>
    </location>
</feature>
<dbReference type="InterPro" id="IPR020456">
    <property type="entry name" value="Acylphosphatase"/>
</dbReference>
<feature type="compositionally biased region" description="Basic and acidic residues" evidence="7">
    <location>
        <begin position="84"/>
        <end position="98"/>
    </location>
</feature>
<evidence type="ECO:0000256" key="7">
    <source>
        <dbReference type="SAM" id="MobiDB-lite"/>
    </source>
</evidence>
<keyword evidence="5 9" id="KW-0378">Hydrolase</keyword>
<dbReference type="PANTHER" id="PTHR47268:SF4">
    <property type="entry name" value="ACYLPHOSPHATASE"/>
    <property type="match status" value="1"/>
</dbReference>
<evidence type="ECO:0000256" key="6">
    <source>
        <dbReference type="RuleBase" id="RU004168"/>
    </source>
</evidence>
<dbReference type="Gene3D" id="3.30.70.100">
    <property type="match status" value="1"/>
</dbReference>
<dbReference type="InterPro" id="IPR017968">
    <property type="entry name" value="Acylphosphatase_CS"/>
</dbReference>
<protein>
    <recommendedName>
        <fullName evidence="3 5">acylphosphatase</fullName>
        <ecNumber evidence="2 5">3.6.1.7</ecNumber>
    </recommendedName>
</protein>
<accession>A0A5S4GUK0</accession>